<keyword evidence="2" id="KW-1185">Reference proteome</keyword>
<gene>
    <name evidence="1" type="ORF">ECRASSUSDP1_LOCUS27867</name>
</gene>
<evidence type="ECO:0000313" key="2">
    <source>
        <dbReference type="Proteomes" id="UP001295684"/>
    </source>
</evidence>
<name>A0AAD2DB47_EUPCR</name>
<dbReference type="Proteomes" id="UP001295684">
    <property type="component" value="Unassembled WGS sequence"/>
</dbReference>
<evidence type="ECO:0000313" key="1">
    <source>
        <dbReference type="EMBL" id="CAI2386258.1"/>
    </source>
</evidence>
<accession>A0AAD2DB47</accession>
<reference evidence="1" key="1">
    <citation type="submission" date="2023-07" db="EMBL/GenBank/DDBJ databases">
        <authorList>
            <consortium name="AG Swart"/>
            <person name="Singh M."/>
            <person name="Singh A."/>
            <person name="Seah K."/>
            <person name="Emmerich C."/>
        </authorList>
    </citation>
    <scope>NUCLEOTIDE SEQUENCE</scope>
    <source>
        <strain evidence="1">DP1</strain>
    </source>
</reference>
<protein>
    <submittedName>
        <fullName evidence="1">Uncharacterized protein</fullName>
    </submittedName>
</protein>
<dbReference type="EMBL" id="CAMPGE010028747">
    <property type="protein sequence ID" value="CAI2386258.1"/>
    <property type="molecule type" value="Genomic_DNA"/>
</dbReference>
<comment type="caution">
    <text evidence="1">The sequence shown here is derived from an EMBL/GenBank/DDBJ whole genome shotgun (WGS) entry which is preliminary data.</text>
</comment>
<sequence length="588" mass="68011">MVNQLSKKCRELWLSNLRAFRVLLIKNKKVLKYHKGFDTEIAEYLLKSDRYVSYRLDLCIGSDKEMGIFLKFVNQIDTSQSTLACEFENNSVNISNNFWKPEQINPIFEEFISKNLSITNIQIENKFDSNEAEAIYDTSEVSYEYSKIIDTSMPFHSNVKKVNTFFMKEMISPTDQDIEKLVVDYSLFSRFYEEMPILCPEKINKIEIREPNIGNISKSQRLNKPEFIDFLETSFPRSLQEVFPRLSEITLALCHPTTNELLELEKIIKRSNEAGVSTKLNLCPEIPQRKPYFVQENTNVYMISDTRGDIIETYGLPGSNVATMSTKVLHCFTVGRLECYEPMAGVDSGMRTPYGGRPVRKIYTHKIHPTKKYLFMQSLHNINLYDVSLNGRLNLSPKIEKEMMNLFAQYKLAQPCLLLKNRAFTGIWGKKEFNHLYFKQDDESNTNLNLELIDDNSHVILAPRLPSKLAQMSSMKLTVEFPEPRLVGELIKCLNGSVTHLDMRARPGRLSKTKKRIKEQIIEKILGMKNLNTFIYSRVGTDCNIFLRNMNDKSKPALKELLEYCFLGGEMPGIQPDYLDYISINTSK</sequence>
<dbReference type="AlphaFoldDB" id="A0AAD2DB47"/>
<proteinExistence type="predicted"/>
<organism evidence="1 2">
    <name type="scientific">Euplotes crassus</name>
    <dbReference type="NCBI Taxonomy" id="5936"/>
    <lineage>
        <taxon>Eukaryota</taxon>
        <taxon>Sar</taxon>
        <taxon>Alveolata</taxon>
        <taxon>Ciliophora</taxon>
        <taxon>Intramacronucleata</taxon>
        <taxon>Spirotrichea</taxon>
        <taxon>Hypotrichia</taxon>
        <taxon>Euplotida</taxon>
        <taxon>Euplotidae</taxon>
        <taxon>Moneuplotes</taxon>
    </lineage>
</organism>